<reference evidence="9" key="1">
    <citation type="submission" date="2020-05" db="EMBL/GenBank/DDBJ databases">
        <title>Complete genome sequence of Bradyrhizobium diazoefficiens XF2 isolated from soybean nodule.</title>
        <authorList>
            <person name="Noda R."/>
            <person name="Kakizaki K."/>
            <person name="Minamisawa K."/>
        </authorList>
    </citation>
    <scope>NUCLEOTIDE SEQUENCE</scope>
    <source>
        <strain evidence="9">XF2</strain>
    </source>
</reference>
<dbReference type="InterPro" id="IPR012263">
    <property type="entry name" value="M_m6A_EcoRV"/>
</dbReference>
<dbReference type="Gene3D" id="3.40.50.150">
    <property type="entry name" value="Vaccinia Virus protein VP39"/>
    <property type="match status" value="1"/>
</dbReference>
<evidence type="ECO:0000256" key="3">
    <source>
        <dbReference type="ARBA" id="ARBA00022603"/>
    </source>
</evidence>
<evidence type="ECO:0000256" key="6">
    <source>
        <dbReference type="ARBA" id="ARBA00047942"/>
    </source>
</evidence>
<dbReference type="PIRSF" id="PIRSF000398">
    <property type="entry name" value="M_m6A_EcoRV"/>
    <property type="match status" value="1"/>
</dbReference>
<dbReference type="AlphaFoldDB" id="A0A809Y7M3"/>
<feature type="binding site" evidence="7">
    <location>
        <position position="182"/>
    </location>
    <ligand>
        <name>S-adenosyl-L-methionine</name>
        <dbReference type="ChEBI" id="CHEBI:59789"/>
    </ligand>
</feature>
<feature type="binding site" evidence="7">
    <location>
        <position position="59"/>
    </location>
    <ligand>
        <name>S-adenosyl-L-methionine</name>
        <dbReference type="ChEBI" id="CHEBI:59789"/>
    </ligand>
</feature>
<accession>A0A809Y7M3</accession>
<feature type="binding site" evidence="7">
    <location>
        <position position="14"/>
    </location>
    <ligand>
        <name>S-adenosyl-L-methionine</name>
        <dbReference type="ChEBI" id="CHEBI:59789"/>
    </ligand>
</feature>
<evidence type="ECO:0000256" key="1">
    <source>
        <dbReference type="ARBA" id="ARBA00006594"/>
    </source>
</evidence>
<dbReference type="GO" id="GO:0009307">
    <property type="term" value="P:DNA restriction-modification system"/>
    <property type="evidence" value="ECO:0007669"/>
    <property type="project" value="InterPro"/>
</dbReference>
<keyword evidence="5 8" id="KW-0949">S-adenosyl-L-methionine</keyword>
<keyword evidence="4 8" id="KW-0808">Transferase</keyword>
<dbReference type="NCBIfam" id="TIGR00571">
    <property type="entry name" value="dam"/>
    <property type="match status" value="1"/>
</dbReference>
<dbReference type="PROSITE" id="PS00092">
    <property type="entry name" value="N6_MTASE"/>
    <property type="match status" value="1"/>
</dbReference>
<dbReference type="GO" id="GO:0009007">
    <property type="term" value="F:site-specific DNA-methyltransferase (adenine-specific) activity"/>
    <property type="evidence" value="ECO:0007669"/>
    <property type="project" value="UniProtKB-UniRule"/>
</dbReference>
<evidence type="ECO:0000256" key="5">
    <source>
        <dbReference type="ARBA" id="ARBA00022691"/>
    </source>
</evidence>
<name>A0A809Y7M3_9BRAD</name>
<comment type="similarity">
    <text evidence="1 8">Belongs to the N(4)/N(6)-methyltransferase family.</text>
</comment>
<gene>
    <name evidence="9" type="primary">dpnIIA</name>
    <name evidence="9" type="ORF">XF2B_78570</name>
</gene>
<organism evidence="9">
    <name type="scientific">Bradyrhizobium diazoefficiens</name>
    <dbReference type="NCBI Taxonomy" id="1355477"/>
    <lineage>
        <taxon>Bacteria</taxon>
        <taxon>Pseudomonadati</taxon>
        <taxon>Pseudomonadota</taxon>
        <taxon>Alphaproteobacteria</taxon>
        <taxon>Hyphomicrobiales</taxon>
        <taxon>Nitrobacteraceae</taxon>
        <taxon>Bradyrhizobium</taxon>
    </lineage>
</organism>
<evidence type="ECO:0000313" key="9">
    <source>
        <dbReference type="EMBL" id="BCE34088.1"/>
    </source>
</evidence>
<protein>
    <recommendedName>
        <fullName evidence="2 8">Site-specific DNA-methyltransferase (adenine-specific)</fullName>
        <ecNumber evidence="2 8">2.1.1.72</ecNumber>
    </recommendedName>
</protein>
<dbReference type="GO" id="GO:0006298">
    <property type="term" value="P:mismatch repair"/>
    <property type="evidence" value="ECO:0007669"/>
    <property type="project" value="TreeGrafter"/>
</dbReference>
<dbReference type="Gene3D" id="1.10.1020.10">
    <property type="entry name" value="Adenine-specific Methyltransferase, Domain 2"/>
    <property type="match status" value="1"/>
</dbReference>
<dbReference type="InterPro" id="IPR023095">
    <property type="entry name" value="Ade_MeTrfase_dom_2"/>
</dbReference>
<dbReference type="SUPFAM" id="SSF53335">
    <property type="entry name" value="S-adenosyl-L-methionine-dependent methyltransferases"/>
    <property type="match status" value="1"/>
</dbReference>
<dbReference type="EC" id="2.1.1.72" evidence="2 8"/>
<dbReference type="REBASE" id="461121">
    <property type="entry name" value="M.BdiXF2ORF78570P"/>
</dbReference>
<keyword evidence="3 8" id="KW-0489">Methyltransferase</keyword>
<dbReference type="GO" id="GO:1904047">
    <property type="term" value="F:S-adenosyl-L-methionine binding"/>
    <property type="evidence" value="ECO:0007669"/>
    <property type="project" value="TreeGrafter"/>
</dbReference>
<dbReference type="PRINTS" id="PR00505">
    <property type="entry name" value="D12N6MTFRASE"/>
</dbReference>
<dbReference type="GO" id="GO:0032259">
    <property type="term" value="P:methylation"/>
    <property type="evidence" value="ECO:0007669"/>
    <property type="project" value="UniProtKB-KW"/>
</dbReference>
<comment type="catalytic activity">
    <reaction evidence="6 8">
        <text>a 2'-deoxyadenosine in DNA + S-adenosyl-L-methionine = an N(6)-methyl-2'-deoxyadenosine in DNA + S-adenosyl-L-homocysteine + H(+)</text>
        <dbReference type="Rhea" id="RHEA:15197"/>
        <dbReference type="Rhea" id="RHEA-COMP:12418"/>
        <dbReference type="Rhea" id="RHEA-COMP:12419"/>
        <dbReference type="ChEBI" id="CHEBI:15378"/>
        <dbReference type="ChEBI" id="CHEBI:57856"/>
        <dbReference type="ChEBI" id="CHEBI:59789"/>
        <dbReference type="ChEBI" id="CHEBI:90615"/>
        <dbReference type="ChEBI" id="CHEBI:90616"/>
        <dbReference type="EC" id="2.1.1.72"/>
    </reaction>
</comment>
<evidence type="ECO:0000256" key="7">
    <source>
        <dbReference type="PIRSR" id="PIRSR000398-1"/>
    </source>
</evidence>
<evidence type="ECO:0000256" key="2">
    <source>
        <dbReference type="ARBA" id="ARBA00011900"/>
    </source>
</evidence>
<dbReference type="PANTHER" id="PTHR30481:SF3">
    <property type="entry name" value="DNA ADENINE METHYLASE"/>
    <property type="match status" value="1"/>
</dbReference>
<dbReference type="GO" id="GO:0043565">
    <property type="term" value="F:sequence-specific DNA binding"/>
    <property type="evidence" value="ECO:0007669"/>
    <property type="project" value="TreeGrafter"/>
</dbReference>
<dbReference type="EMBL" id="AP023092">
    <property type="protein sequence ID" value="BCE34088.1"/>
    <property type="molecule type" value="Genomic_DNA"/>
</dbReference>
<dbReference type="PANTHER" id="PTHR30481">
    <property type="entry name" value="DNA ADENINE METHYLASE"/>
    <property type="match status" value="1"/>
</dbReference>
<dbReference type="InterPro" id="IPR029063">
    <property type="entry name" value="SAM-dependent_MTases_sf"/>
</dbReference>
<evidence type="ECO:0000256" key="8">
    <source>
        <dbReference type="RuleBase" id="RU361257"/>
    </source>
</evidence>
<evidence type="ECO:0000256" key="4">
    <source>
        <dbReference type="ARBA" id="ARBA00022679"/>
    </source>
</evidence>
<dbReference type="Pfam" id="PF02086">
    <property type="entry name" value="MethyltransfD12"/>
    <property type="match status" value="1"/>
</dbReference>
<dbReference type="InterPro" id="IPR012327">
    <property type="entry name" value="MeTrfase_D12"/>
</dbReference>
<feature type="binding site" evidence="7">
    <location>
        <position position="18"/>
    </location>
    <ligand>
        <name>S-adenosyl-L-methionine</name>
        <dbReference type="ChEBI" id="CHEBI:59789"/>
    </ligand>
</feature>
<dbReference type="InterPro" id="IPR002052">
    <property type="entry name" value="DNA_methylase_N6_adenine_CS"/>
</dbReference>
<sequence>MSDPVQVAKPFLKWAGGKRWLVSSHSYLLPRTFNRYIEPFLGSGAVFFSLRPKEAILSDSNERLIDCYLTVKADPDGVWRYLREFKRDHSDKFYYEIRNAAFRSPAKTAAQFIYLNRTCFNGIYRENLRGVFNVPRGTKDSVIFPDDDFNAISKLLKPVQLLSGDFAGSLQAAKKGDFVFVDPPYTVRHNSNGFVKYNQKIFDWKDQIRLRDEVKAAASRGAKLLITNANHPSIIELYDGIGSATALNRASVISGDSTSRGRYSELVITIGY</sequence>
<proteinExistence type="inferred from homology"/>